<organism evidence="1 2">
    <name type="scientific">Neophaeococcomyces mojaviensis</name>
    <dbReference type="NCBI Taxonomy" id="3383035"/>
    <lineage>
        <taxon>Eukaryota</taxon>
        <taxon>Fungi</taxon>
        <taxon>Dikarya</taxon>
        <taxon>Ascomycota</taxon>
        <taxon>Pezizomycotina</taxon>
        <taxon>Eurotiomycetes</taxon>
        <taxon>Chaetothyriomycetidae</taxon>
        <taxon>Chaetothyriales</taxon>
        <taxon>Chaetothyriales incertae sedis</taxon>
        <taxon>Neophaeococcomyces</taxon>
    </lineage>
</organism>
<evidence type="ECO:0000313" key="1">
    <source>
        <dbReference type="EMBL" id="KAJ9655419.1"/>
    </source>
</evidence>
<accession>A0ACC3A4W7</accession>
<name>A0ACC3A4W7_9EURO</name>
<reference evidence="1" key="1">
    <citation type="submission" date="2022-10" db="EMBL/GenBank/DDBJ databases">
        <title>Culturing micro-colonial fungi from biological soil crusts in the Mojave desert and describing Neophaeococcomyces mojavensis, and introducing the new genera and species Taxawa tesnikishii.</title>
        <authorList>
            <person name="Kurbessoian T."/>
            <person name="Stajich J.E."/>
        </authorList>
    </citation>
    <scope>NUCLEOTIDE SEQUENCE</scope>
    <source>
        <strain evidence="1">JES_112</strain>
    </source>
</reference>
<gene>
    <name evidence="1" type="ORF">H2198_005723</name>
</gene>
<proteinExistence type="predicted"/>
<evidence type="ECO:0000313" key="2">
    <source>
        <dbReference type="Proteomes" id="UP001172386"/>
    </source>
</evidence>
<keyword evidence="2" id="KW-1185">Reference proteome</keyword>
<comment type="caution">
    <text evidence="1">The sequence shown here is derived from an EMBL/GenBank/DDBJ whole genome shotgun (WGS) entry which is preliminary data.</text>
</comment>
<dbReference type="EMBL" id="JAPDRQ010000097">
    <property type="protein sequence ID" value="KAJ9655419.1"/>
    <property type="molecule type" value="Genomic_DNA"/>
</dbReference>
<protein>
    <submittedName>
        <fullName evidence="1">Uncharacterized protein</fullName>
    </submittedName>
</protein>
<dbReference type="Proteomes" id="UP001172386">
    <property type="component" value="Unassembled WGS sequence"/>
</dbReference>
<sequence length="316" mass="35266">MAWSSLLPSFKTTIDNELYWDVLRSTEATFDWLDIENGMTFHQGSNKVTNDAISRSSSESDAGIACSDPVQISLGQCFISGSVSGRESELTQLVHAWSPTFPENDIFRSEGISWDTCIGTPPTSTSDQSLNSTWPWQEKLGNLATEEVELLDDEYQNVSCATEHKLTRTGLTIPLSKGFGPLSTLSGSPSGKSRSATPDSGRQSCSPSSSNKKRKPKEQARRAHAKVERRYRENLNLKIVELQECLNRTKQTYPRHDMQPELMVNTPLDQGVNGMGKVLCKADILSEAIRYINETEVEIRHISNELHQLRNQCARV</sequence>